<dbReference type="SMART" id="SM00345">
    <property type="entry name" value="HTH_GNTR"/>
    <property type="match status" value="1"/>
</dbReference>
<evidence type="ECO:0000313" key="8">
    <source>
        <dbReference type="EMBL" id="GAA3387819.1"/>
    </source>
</evidence>
<comment type="similarity">
    <text evidence="1">In the C-terminal section; belongs to the class-I pyridoxal-phosphate-dependent aminotransferase family.</text>
</comment>
<dbReference type="CDD" id="cd00609">
    <property type="entry name" value="AAT_like"/>
    <property type="match status" value="1"/>
</dbReference>
<dbReference type="Pfam" id="PF00392">
    <property type="entry name" value="GntR"/>
    <property type="match status" value="1"/>
</dbReference>
<evidence type="ECO:0000313" key="9">
    <source>
        <dbReference type="Proteomes" id="UP001501676"/>
    </source>
</evidence>
<name>A0ABP6SXC5_9ACTN</name>
<gene>
    <name evidence="8" type="ORF">GCM10020369_31700</name>
</gene>
<dbReference type="InterPro" id="IPR004839">
    <property type="entry name" value="Aminotransferase_I/II_large"/>
</dbReference>
<evidence type="ECO:0000256" key="1">
    <source>
        <dbReference type="ARBA" id="ARBA00005384"/>
    </source>
</evidence>
<keyword evidence="2" id="KW-0663">Pyridoxal phosphate</keyword>
<dbReference type="CDD" id="cd07377">
    <property type="entry name" value="WHTH_GntR"/>
    <property type="match status" value="1"/>
</dbReference>
<dbReference type="InterPro" id="IPR015421">
    <property type="entry name" value="PyrdxlP-dep_Trfase_major"/>
</dbReference>
<evidence type="ECO:0000259" key="7">
    <source>
        <dbReference type="PROSITE" id="PS50949"/>
    </source>
</evidence>
<evidence type="ECO:0000256" key="5">
    <source>
        <dbReference type="ARBA" id="ARBA00023163"/>
    </source>
</evidence>
<keyword evidence="4" id="KW-0238">DNA-binding</keyword>
<organism evidence="8 9">
    <name type="scientific">Cryptosporangium minutisporangium</name>
    <dbReference type="NCBI Taxonomy" id="113569"/>
    <lineage>
        <taxon>Bacteria</taxon>
        <taxon>Bacillati</taxon>
        <taxon>Actinomycetota</taxon>
        <taxon>Actinomycetes</taxon>
        <taxon>Cryptosporangiales</taxon>
        <taxon>Cryptosporangiaceae</taxon>
        <taxon>Cryptosporangium</taxon>
    </lineage>
</organism>
<dbReference type="Gene3D" id="3.40.640.10">
    <property type="entry name" value="Type I PLP-dependent aspartate aminotransferase-like (Major domain)"/>
    <property type="match status" value="1"/>
</dbReference>
<dbReference type="Pfam" id="PF00155">
    <property type="entry name" value="Aminotran_1_2"/>
    <property type="match status" value="1"/>
</dbReference>
<dbReference type="PROSITE" id="PS50949">
    <property type="entry name" value="HTH_GNTR"/>
    <property type="match status" value="1"/>
</dbReference>
<comment type="caution">
    <text evidence="8">The sequence shown here is derived from an EMBL/GenBank/DDBJ whole genome shotgun (WGS) entry which is preliminary data.</text>
</comment>
<sequence length="518" mass="54586">MSAGADFLQLRAASAPAKGLTTWLVDAVRAAVADGRLAAGTRLPPTRMLAADLGISRGVVVEAYQRLVDEGLAQGRTGVGTVVTNLLAPVSGLGGDTRERVAPTGRTPGEDRAPRVRVPPAQGAADGAAAGHSAAGSHAPGWASNPPGFRLPLGPAAGIEFDLSPGRPDLAAFPRAAWLRAERTVLATMTSADLGYGDPRGTLALRTELAAWLARTRGTRAEPDDVLVVAGVAQALALVARVFGEGRDVGIEDPGSRGARDQLTSWGLRPQPVPVDGDGLRVDALVASGLPAVLLTPAHQFPTGVVLGPQRRRELLAWGGLVLEDDYDAEHRYDRAPVAAVQASAPDRVVYMGSTSKTLAPGMRLGWMIPPRALRDDLLAAKHSVDLGNPALSQLVLAELLTSGEYERHLRRVRVRQRRRRDALLTALHEHLPDARVEGVAAGLHLLITLPGDVPDTVLADEAAVVGVRVHPLSWHRMKPGRPGLVIGYAAHPPNRLEEAARRMGARLTAVVRGGVTR</sequence>
<dbReference type="Proteomes" id="UP001501676">
    <property type="component" value="Unassembled WGS sequence"/>
</dbReference>
<feature type="domain" description="HTH gntR-type" evidence="7">
    <location>
        <begin position="18"/>
        <end position="86"/>
    </location>
</feature>
<dbReference type="InterPro" id="IPR036388">
    <property type="entry name" value="WH-like_DNA-bd_sf"/>
</dbReference>
<reference evidence="9" key="1">
    <citation type="journal article" date="2019" name="Int. J. Syst. Evol. Microbiol.">
        <title>The Global Catalogue of Microorganisms (GCM) 10K type strain sequencing project: providing services to taxonomists for standard genome sequencing and annotation.</title>
        <authorList>
            <consortium name="The Broad Institute Genomics Platform"/>
            <consortium name="The Broad Institute Genome Sequencing Center for Infectious Disease"/>
            <person name="Wu L."/>
            <person name="Ma J."/>
        </authorList>
    </citation>
    <scope>NUCLEOTIDE SEQUENCE [LARGE SCALE GENOMIC DNA]</scope>
    <source>
        <strain evidence="9">JCM 9458</strain>
    </source>
</reference>
<dbReference type="RefSeq" id="WP_345728865.1">
    <property type="nucleotide sequence ID" value="NZ_BAAAYN010000019.1"/>
</dbReference>
<dbReference type="EMBL" id="BAAAYN010000019">
    <property type="protein sequence ID" value="GAA3387819.1"/>
    <property type="molecule type" value="Genomic_DNA"/>
</dbReference>
<keyword evidence="9" id="KW-1185">Reference proteome</keyword>
<feature type="compositionally biased region" description="Low complexity" evidence="6">
    <location>
        <begin position="119"/>
        <end position="143"/>
    </location>
</feature>
<accession>A0ABP6SXC5</accession>
<dbReference type="SUPFAM" id="SSF53383">
    <property type="entry name" value="PLP-dependent transferases"/>
    <property type="match status" value="1"/>
</dbReference>
<feature type="region of interest" description="Disordered" evidence="6">
    <location>
        <begin position="93"/>
        <end position="143"/>
    </location>
</feature>
<keyword evidence="5" id="KW-0804">Transcription</keyword>
<protein>
    <submittedName>
        <fullName evidence="8">PLP-dependent aminotransferase family protein</fullName>
    </submittedName>
</protein>
<dbReference type="InterPro" id="IPR036390">
    <property type="entry name" value="WH_DNA-bd_sf"/>
</dbReference>
<dbReference type="InterPro" id="IPR000524">
    <property type="entry name" value="Tscrpt_reg_HTH_GntR"/>
</dbReference>
<evidence type="ECO:0000256" key="6">
    <source>
        <dbReference type="SAM" id="MobiDB-lite"/>
    </source>
</evidence>
<dbReference type="InterPro" id="IPR051446">
    <property type="entry name" value="HTH_trans_reg/aminotransferase"/>
</dbReference>
<keyword evidence="8" id="KW-0808">Transferase</keyword>
<evidence type="ECO:0000256" key="4">
    <source>
        <dbReference type="ARBA" id="ARBA00023125"/>
    </source>
</evidence>
<evidence type="ECO:0000256" key="3">
    <source>
        <dbReference type="ARBA" id="ARBA00023015"/>
    </source>
</evidence>
<dbReference type="PANTHER" id="PTHR46577:SF1">
    <property type="entry name" value="HTH-TYPE TRANSCRIPTIONAL REGULATORY PROTEIN GABR"/>
    <property type="match status" value="1"/>
</dbReference>
<dbReference type="PANTHER" id="PTHR46577">
    <property type="entry name" value="HTH-TYPE TRANSCRIPTIONAL REGULATORY PROTEIN GABR"/>
    <property type="match status" value="1"/>
</dbReference>
<proteinExistence type="inferred from homology"/>
<keyword evidence="8" id="KW-0032">Aminotransferase</keyword>
<dbReference type="InterPro" id="IPR015424">
    <property type="entry name" value="PyrdxlP-dep_Trfase"/>
</dbReference>
<dbReference type="GO" id="GO:0008483">
    <property type="term" value="F:transaminase activity"/>
    <property type="evidence" value="ECO:0007669"/>
    <property type="project" value="UniProtKB-KW"/>
</dbReference>
<dbReference type="Gene3D" id="1.10.10.10">
    <property type="entry name" value="Winged helix-like DNA-binding domain superfamily/Winged helix DNA-binding domain"/>
    <property type="match status" value="1"/>
</dbReference>
<keyword evidence="3" id="KW-0805">Transcription regulation</keyword>
<evidence type="ECO:0000256" key="2">
    <source>
        <dbReference type="ARBA" id="ARBA00022898"/>
    </source>
</evidence>
<dbReference type="SUPFAM" id="SSF46785">
    <property type="entry name" value="Winged helix' DNA-binding domain"/>
    <property type="match status" value="1"/>
</dbReference>